<reference evidence="2 3" key="1">
    <citation type="submission" date="2019-04" db="EMBL/GenBank/DDBJ databases">
        <title>Friends and foes A comparative genomics study of 23 Aspergillus species from section Flavi.</title>
        <authorList>
            <consortium name="DOE Joint Genome Institute"/>
            <person name="Kjaerbolling I."/>
            <person name="Vesth T."/>
            <person name="Frisvad J.C."/>
            <person name="Nybo J.L."/>
            <person name="Theobald S."/>
            <person name="Kildgaard S."/>
            <person name="Isbrandt T."/>
            <person name="Kuo A."/>
            <person name="Sato A."/>
            <person name="Lyhne E.K."/>
            <person name="Kogle M.E."/>
            <person name="Wiebenga A."/>
            <person name="Kun R.S."/>
            <person name="Lubbers R.J."/>
            <person name="Makela M.R."/>
            <person name="Barry K."/>
            <person name="Chovatia M."/>
            <person name="Clum A."/>
            <person name="Daum C."/>
            <person name="Haridas S."/>
            <person name="He G."/>
            <person name="LaButti K."/>
            <person name="Lipzen A."/>
            <person name="Mondo S."/>
            <person name="Riley R."/>
            <person name="Salamov A."/>
            <person name="Simmons B.A."/>
            <person name="Magnuson J.K."/>
            <person name="Henrissat B."/>
            <person name="Mortensen U.H."/>
            <person name="Larsen T.O."/>
            <person name="Devries R.P."/>
            <person name="Grigoriev I.V."/>
            <person name="Machida M."/>
            <person name="Baker S.E."/>
            <person name="Andersen M.R."/>
        </authorList>
    </citation>
    <scope>NUCLEOTIDE SEQUENCE [LARGE SCALE GENOMIC DNA]</scope>
    <source>
        <strain evidence="2 3">CBS 117626</strain>
    </source>
</reference>
<evidence type="ECO:0000313" key="2">
    <source>
        <dbReference type="EMBL" id="KAE8168645.1"/>
    </source>
</evidence>
<keyword evidence="1" id="KW-1133">Transmembrane helix</keyword>
<dbReference type="AlphaFoldDB" id="A0A5N6VC91"/>
<dbReference type="EMBL" id="ML738585">
    <property type="protein sequence ID" value="KAE8168645.1"/>
    <property type="molecule type" value="Genomic_DNA"/>
</dbReference>
<gene>
    <name evidence="2" type="ORF">BDV40DRAFT_251195</name>
</gene>
<organism evidence="2 3">
    <name type="scientific">Aspergillus tamarii</name>
    <dbReference type="NCBI Taxonomy" id="41984"/>
    <lineage>
        <taxon>Eukaryota</taxon>
        <taxon>Fungi</taxon>
        <taxon>Dikarya</taxon>
        <taxon>Ascomycota</taxon>
        <taxon>Pezizomycotina</taxon>
        <taxon>Eurotiomycetes</taxon>
        <taxon>Eurotiomycetidae</taxon>
        <taxon>Eurotiales</taxon>
        <taxon>Aspergillaceae</taxon>
        <taxon>Aspergillus</taxon>
        <taxon>Aspergillus subgen. Circumdati</taxon>
    </lineage>
</organism>
<evidence type="ECO:0000313" key="3">
    <source>
        <dbReference type="Proteomes" id="UP000326950"/>
    </source>
</evidence>
<keyword evidence="3" id="KW-1185">Reference proteome</keyword>
<proteinExistence type="predicted"/>
<protein>
    <submittedName>
        <fullName evidence="2">Uncharacterized protein</fullName>
    </submittedName>
</protein>
<accession>A0A5N6VC91</accession>
<evidence type="ECO:0000256" key="1">
    <source>
        <dbReference type="SAM" id="Phobius"/>
    </source>
</evidence>
<sequence>MQELTMSLMRLEKCDVGMGRMDIISFLTGTVVYHTVKYRGLTINTRSRWMVLCILSRLVVFIVFLKSSLVVGLQPPLL</sequence>
<feature type="transmembrane region" description="Helical" evidence="1">
    <location>
        <begin position="49"/>
        <end position="73"/>
    </location>
</feature>
<keyword evidence="1" id="KW-0472">Membrane</keyword>
<name>A0A5N6VC91_ASPTM</name>
<dbReference type="Proteomes" id="UP000326950">
    <property type="component" value="Unassembled WGS sequence"/>
</dbReference>
<keyword evidence="1" id="KW-0812">Transmembrane</keyword>